<evidence type="ECO:0000313" key="1">
    <source>
        <dbReference type="EMBL" id="GFQ94017.1"/>
    </source>
</evidence>
<reference evidence="1" key="1">
    <citation type="submission" date="2020-07" db="EMBL/GenBank/DDBJ databases">
        <title>Multicomponent nature underlies the extraordinary mechanical properties of spider dragline silk.</title>
        <authorList>
            <person name="Kono N."/>
            <person name="Nakamura H."/>
            <person name="Mori M."/>
            <person name="Yoshida Y."/>
            <person name="Ohtoshi R."/>
            <person name="Malay A.D."/>
            <person name="Moran D.A.P."/>
            <person name="Tomita M."/>
            <person name="Numata K."/>
            <person name="Arakawa K."/>
        </authorList>
    </citation>
    <scope>NUCLEOTIDE SEQUENCE</scope>
</reference>
<organism evidence="1 2">
    <name type="scientific">Trichonephila clavata</name>
    <name type="common">Joro spider</name>
    <name type="synonym">Nephila clavata</name>
    <dbReference type="NCBI Taxonomy" id="2740835"/>
    <lineage>
        <taxon>Eukaryota</taxon>
        <taxon>Metazoa</taxon>
        <taxon>Ecdysozoa</taxon>
        <taxon>Arthropoda</taxon>
        <taxon>Chelicerata</taxon>
        <taxon>Arachnida</taxon>
        <taxon>Araneae</taxon>
        <taxon>Araneomorphae</taxon>
        <taxon>Entelegynae</taxon>
        <taxon>Araneoidea</taxon>
        <taxon>Nephilidae</taxon>
        <taxon>Trichonephila</taxon>
    </lineage>
</organism>
<proteinExistence type="predicted"/>
<gene>
    <name evidence="1" type="ORF">TNCT_431671</name>
</gene>
<keyword evidence="2" id="KW-1185">Reference proteome</keyword>
<dbReference type="EMBL" id="BMAO01024241">
    <property type="protein sequence ID" value="GFQ94017.1"/>
    <property type="molecule type" value="Genomic_DNA"/>
</dbReference>
<sequence length="47" mass="5455">TSKASKWSKSRREISQTDLIEKWCQDLLSSNWEDQPSSESEKSHTTV</sequence>
<feature type="non-terminal residue" evidence="1">
    <location>
        <position position="47"/>
    </location>
</feature>
<evidence type="ECO:0000313" key="2">
    <source>
        <dbReference type="Proteomes" id="UP000887116"/>
    </source>
</evidence>
<name>A0A8X6G2G4_TRICU</name>
<protein>
    <submittedName>
        <fullName evidence="1">Uncharacterized protein</fullName>
    </submittedName>
</protein>
<dbReference type="AlphaFoldDB" id="A0A8X6G2G4"/>
<dbReference type="Proteomes" id="UP000887116">
    <property type="component" value="Unassembled WGS sequence"/>
</dbReference>
<comment type="caution">
    <text evidence="1">The sequence shown here is derived from an EMBL/GenBank/DDBJ whole genome shotgun (WGS) entry which is preliminary data.</text>
</comment>
<accession>A0A8X6G2G4</accession>